<dbReference type="InterPro" id="IPR020846">
    <property type="entry name" value="MFS_dom"/>
</dbReference>
<evidence type="ECO:0000256" key="5">
    <source>
        <dbReference type="ARBA" id="ARBA00022692"/>
    </source>
</evidence>
<keyword evidence="6 9" id="KW-1133">Transmembrane helix</keyword>
<feature type="domain" description="Major facilitator superfamily (MFS) profile" evidence="10">
    <location>
        <begin position="20"/>
        <end position="504"/>
    </location>
</feature>
<dbReference type="PANTHER" id="PTHR23501:SF197">
    <property type="entry name" value="COMD"/>
    <property type="match status" value="1"/>
</dbReference>
<feature type="region of interest" description="Disordered" evidence="8">
    <location>
        <begin position="533"/>
        <end position="571"/>
    </location>
</feature>
<dbReference type="Gene3D" id="1.20.1720.10">
    <property type="entry name" value="Multidrug resistance protein D"/>
    <property type="match status" value="1"/>
</dbReference>
<dbReference type="PROSITE" id="PS00216">
    <property type="entry name" value="SUGAR_TRANSPORT_1"/>
    <property type="match status" value="1"/>
</dbReference>
<evidence type="ECO:0000256" key="1">
    <source>
        <dbReference type="ARBA" id="ARBA00004651"/>
    </source>
</evidence>
<keyword evidence="5 9" id="KW-0812">Transmembrane</keyword>
<name>A0A941HZ40_9MICO</name>
<dbReference type="PROSITE" id="PS50850">
    <property type="entry name" value="MFS"/>
    <property type="match status" value="1"/>
</dbReference>
<accession>A0A941HZ40</accession>
<protein>
    <submittedName>
        <fullName evidence="11">MFS transporter</fullName>
    </submittedName>
</protein>
<feature type="transmembrane region" description="Helical" evidence="9">
    <location>
        <begin position="310"/>
        <end position="332"/>
    </location>
</feature>
<dbReference type="NCBIfam" id="TIGR00711">
    <property type="entry name" value="efflux_EmrB"/>
    <property type="match status" value="1"/>
</dbReference>
<keyword evidence="12" id="KW-1185">Reference proteome</keyword>
<feature type="transmembrane region" description="Helical" evidence="9">
    <location>
        <begin position="206"/>
        <end position="225"/>
    </location>
</feature>
<feature type="transmembrane region" description="Helical" evidence="9">
    <location>
        <begin position="339"/>
        <end position="355"/>
    </location>
</feature>
<keyword evidence="3" id="KW-0813">Transport</keyword>
<dbReference type="InterPro" id="IPR036259">
    <property type="entry name" value="MFS_trans_sf"/>
</dbReference>
<dbReference type="PANTHER" id="PTHR23501">
    <property type="entry name" value="MAJOR FACILITATOR SUPERFAMILY"/>
    <property type="match status" value="1"/>
</dbReference>
<keyword evidence="4" id="KW-1003">Cell membrane</keyword>
<dbReference type="InterPro" id="IPR004638">
    <property type="entry name" value="EmrB-like"/>
</dbReference>
<gene>
    <name evidence="11" type="ORF">KC207_10215</name>
</gene>
<feature type="transmembrane region" description="Helical" evidence="9">
    <location>
        <begin position="275"/>
        <end position="298"/>
    </location>
</feature>
<evidence type="ECO:0000259" key="10">
    <source>
        <dbReference type="PROSITE" id="PS50850"/>
    </source>
</evidence>
<comment type="similarity">
    <text evidence="2">Belongs to the major facilitator superfamily. TCR/Tet family.</text>
</comment>
<dbReference type="PRINTS" id="PR01036">
    <property type="entry name" value="TCRTETB"/>
</dbReference>
<dbReference type="EMBL" id="JAGSNF010000013">
    <property type="protein sequence ID" value="MBR7743663.1"/>
    <property type="molecule type" value="Genomic_DNA"/>
</dbReference>
<feature type="transmembrane region" description="Helical" evidence="9">
    <location>
        <begin position="171"/>
        <end position="194"/>
    </location>
</feature>
<reference evidence="11" key="1">
    <citation type="submission" date="2021-04" db="EMBL/GenBank/DDBJ databases">
        <title>Phycicoccus avicenniae sp. nov., a novel endophytic actinomycetes isolated from branch of Avicennia mariana.</title>
        <authorList>
            <person name="Tuo L."/>
        </authorList>
    </citation>
    <scope>NUCLEOTIDE SEQUENCE</scope>
    <source>
        <strain evidence="11">BSK3Z-2</strain>
    </source>
</reference>
<evidence type="ECO:0000256" key="6">
    <source>
        <dbReference type="ARBA" id="ARBA00022989"/>
    </source>
</evidence>
<dbReference type="GO" id="GO:0022857">
    <property type="term" value="F:transmembrane transporter activity"/>
    <property type="evidence" value="ECO:0007669"/>
    <property type="project" value="InterPro"/>
</dbReference>
<evidence type="ECO:0000256" key="3">
    <source>
        <dbReference type="ARBA" id="ARBA00022448"/>
    </source>
</evidence>
<evidence type="ECO:0000313" key="12">
    <source>
        <dbReference type="Proteomes" id="UP000677016"/>
    </source>
</evidence>
<feature type="transmembrane region" description="Helical" evidence="9">
    <location>
        <begin position="115"/>
        <end position="135"/>
    </location>
</feature>
<evidence type="ECO:0000256" key="7">
    <source>
        <dbReference type="ARBA" id="ARBA00023136"/>
    </source>
</evidence>
<dbReference type="InterPro" id="IPR011701">
    <property type="entry name" value="MFS"/>
</dbReference>
<comment type="subcellular location">
    <subcellularLocation>
        <location evidence="1">Cell membrane</location>
        <topology evidence="1">Multi-pass membrane protein</topology>
    </subcellularLocation>
</comment>
<evidence type="ECO:0000256" key="4">
    <source>
        <dbReference type="ARBA" id="ARBA00022475"/>
    </source>
</evidence>
<dbReference type="AlphaFoldDB" id="A0A941HZ40"/>
<dbReference type="InterPro" id="IPR005829">
    <property type="entry name" value="Sugar_transporter_CS"/>
</dbReference>
<feature type="transmembrane region" description="Helical" evidence="9">
    <location>
        <begin position="85"/>
        <end position="109"/>
    </location>
</feature>
<dbReference type="FunFam" id="1.20.1720.10:FF:000004">
    <property type="entry name" value="EmrB/QacA family drug resistance transporter"/>
    <property type="match status" value="1"/>
</dbReference>
<comment type="caution">
    <text evidence="11">The sequence shown here is derived from an EMBL/GenBank/DDBJ whole genome shotgun (WGS) entry which is preliminary data.</text>
</comment>
<feature type="transmembrane region" description="Helical" evidence="9">
    <location>
        <begin position="54"/>
        <end position="73"/>
    </location>
</feature>
<feature type="transmembrane region" description="Helical" evidence="9">
    <location>
        <begin position="482"/>
        <end position="500"/>
    </location>
</feature>
<sequence>MTSATAAPAPYRLSPQASRVFVGLMLGMLVASISQTIVGPAMPRIVSELGGMEHYSWVATAALLVSAVTVPVVGKLSDLYGRRGFYLAGLVVFMVGSLVAGLAQGFWVLVAARAIQGLGMGTIMPLSQTIIGDIIPPRQRGKYQGMMGAVFGVTSVAGPLAGGVITDHLGWRWLFFAGIPVGVVATFFVVRFLHLPHERRQAKVDTAGIGVLAVSLVALLLATSWGGTSYAWGSAVVVGLYALGAVGLVGFVLVERRAEEPVIPLRLFRSRVFTASNLASFGLSMVMFGAIIYIPVYAQGVLGVDATNSGLILAPLMLGFIVMGIVTGLLITRTGVYKPFMAVGVVVLGVGTWLLTRLTWESTQTQLTLAMVVLGLGIGMAMQQYTLVVQNAVERGDLGVATASSQFFRNVGSTVGIAVFGTVLTSGLGGAVARHLPAGAAASMPDGAASAGSVLDPAALAQLPPEIATAVRQGLADQLHEVFLIGLPVVVLVLLATLAIESIPLRDDGALDLEPEAVAEDAGREVLATLGSSADGLEDVVPAQPGAASDDPAPRDDARVEPTVAGAPTTR</sequence>
<evidence type="ECO:0000256" key="2">
    <source>
        <dbReference type="ARBA" id="ARBA00007520"/>
    </source>
</evidence>
<dbReference type="Proteomes" id="UP000677016">
    <property type="component" value="Unassembled WGS sequence"/>
</dbReference>
<proteinExistence type="inferred from homology"/>
<dbReference type="CDD" id="cd17502">
    <property type="entry name" value="MFS_Azr1_MDR_like"/>
    <property type="match status" value="1"/>
</dbReference>
<feature type="transmembrane region" description="Helical" evidence="9">
    <location>
        <begin position="367"/>
        <end position="388"/>
    </location>
</feature>
<dbReference type="Gene3D" id="1.20.1250.20">
    <property type="entry name" value="MFS general substrate transporter like domains"/>
    <property type="match status" value="1"/>
</dbReference>
<dbReference type="Pfam" id="PF07690">
    <property type="entry name" value="MFS_1"/>
    <property type="match status" value="1"/>
</dbReference>
<dbReference type="SUPFAM" id="SSF103473">
    <property type="entry name" value="MFS general substrate transporter"/>
    <property type="match status" value="1"/>
</dbReference>
<dbReference type="RefSeq" id="WP_211602915.1">
    <property type="nucleotide sequence ID" value="NZ_JAGSNF010000013.1"/>
</dbReference>
<keyword evidence="7 9" id="KW-0472">Membrane</keyword>
<evidence type="ECO:0000256" key="8">
    <source>
        <dbReference type="SAM" id="MobiDB-lite"/>
    </source>
</evidence>
<feature type="transmembrane region" description="Helical" evidence="9">
    <location>
        <begin position="147"/>
        <end position="165"/>
    </location>
</feature>
<organism evidence="11 12">
    <name type="scientific">Phycicoccus avicenniae</name>
    <dbReference type="NCBI Taxonomy" id="2828860"/>
    <lineage>
        <taxon>Bacteria</taxon>
        <taxon>Bacillati</taxon>
        <taxon>Actinomycetota</taxon>
        <taxon>Actinomycetes</taxon>
        <taxon>Micrococcales</taxon>
        <taxon>Intrasporangiaceae</taxon>
        <taxon>Phycicoccus</taxon>
    </lineage>
</organism>
<feature type="transmembrane region" description="Helical" evidence="9">
    <location>
        <begin position="231"/>
        <end position="254"/>
    </location>
</feature>
<evidence type="ECO:0000256" key="9">
    <source>
        <dbReference type="SAM" id="Phobius"/>
    </source>
</evidence>
<feature type="transmembrane region" description="Helical" evidence="9">
    <location>
        <begin position="20"/>
        <end position="42"/>
    </location>
</feature>
<evidence type="ECO:0000313" key="11">
    <source>
        <dbReference type="EMBL" id="MBR7743663.1"/>
    </source>
</evidence>
<dbReference type="GO" id="GO:0005886">
    <property type="term" value="C:plasma membrane"/>
    <property type="evidence" value="ECO:0007669"/>
    <property type="project" value="UniProtKB-SubCell"/>
</dbReference>